<dbReference type="Proteomes" id="UP000600139">
    <property type="component" value="Unassembled WGS sequence"/>
</dbReference>
<dbReference type="EMBL" id="JAENIK010000011">
    <property type="protein sequence ID" value="MBK1816106.1"/>
    <property type="molecule type" value="Genomic_DNA"/>
</dbReference>
<protein>
    <submittedName>
        <fullName evidence="1">Uncharacterized protein</fullName>
    </submittedName>
</protein>
<keyword evidence="2" id="KW-1185">Reference proteome</keyword>
<accession>A0A934R4H3</accession>
<comment type="caution">
    <text evidence="1">The sequence shown here is derived from an EMBL/GenBank/DDBJ whole genome shotgun (WGS) entry which is preliminary data.</text>
</comment>
<dbReference type="RefSeq" id="WP_200351063.1">
    <property type="nucleotide sequence ID" value="NZ_BAABHZ010000006.1"/>
</dbReference>
<evidence type="ECO:0000313" key="2">
    <source>
        <dbReference type="Proteomes" id="UP000600139"/>
    </source>
</evidence>
<dbReference type="AlphaFoldDB" id="A0A934R4H3"/>
<organism evidence="1 2">
    <name type="scientific">Luteolibacter yonseiensis</name>
    <dbReference type="NCBI Taxonomy" id="1144680"/>
    <lineage>
        <taxon>Bacteria</taxon>
        <taxon>Pseudomonadati</taxon>
        <taxon>Verrucomicrobiota</taxon>
        <taxon>Verrucomicrobiia</taxon>
        <taxon>Verrucomicrobiales</taxon>
        <taxon>Verrucomicrobiaceae</taxon>
        <taxon>Luteolibacter</taxon>
    </lineage>
</organism>
<name>A0A934R4H3_9BACT</name>
<reference evidence="1" key="1">
    <citation type="submission" date="2021-01" db="EMBL/GenBank/DDBJ databases">
        <title>Modified the classification status of verrucomicrobia.</title>
        <authorList>
            <person name="Feng X."/>
        </authorList>
    </citation>
    <scope>NUCLEOTIDE SEQUENCE</scope>
    <source>
        <strain evidence="1">JCM 18052</strain>
    </source>
</reference>
<gene>
    <name evidence="1" type="ORF">JIN84_10825</name>
</gene>
<evidence type="ECO:0000313" key="1">
    <source>
        <dbReference type="EMBL" id="MBK1816106.1"/>
    </source>
</evidence>
<sequence length="226" mass="25348">MGVHLDADQMLSSSELRQLKSGAEAYPFADDEAKVVYKLFNLRGTENLETPQGWLGKRVIMVERGDDELEVVLSEATLTDTLEKLIILNDAGGHPTEIVGLSDDGNFMIAKQPFALPYVDFKNDRRIAVEAIKAVIPSFTRLNREIGVFWLRDQAWMICDLHNGNIMRSRENKPTIIDALIGRLPASVSGKVPWARDALEDSRALRLNLPKIVRKSFGEDVDDDEL</sequence>
<proteinExistence type="predicted"/>